<dbReference type="Pfam" id="PF03184">
    <property type="entry name" value="DDE_1"/>
    <property type="match status" value="1"/>
</dbReference>
<name>A0A2N8UMT3_9BASI</name>
<evidence type="ECO:0000259" key="3">
    <source>
        <dbReference type="Pfam" id="PF03184"/>
    </source>
</evidence>
<feature type="compositionally biased region" description="Acidic residues" evidence="2">
    <location>
        <begin position="470"/>
        <end position="479"/>
    </location>
</feature>
<organism evidence="4 5">
    <name type="scientific">Sporisorium reilianum f. sp. reilianum</name>
    <dbReference type="NCBI Taxonomy" id="72559"/>
    <lineage>
        <taxon>Eukaryota</taxon>
        <taxon>Fungi</taxon>
        <taxon>Dikarya</taxon>
        <taxon>Basidiomycota</taxon>
        <taxon>Ustilaginomycotina</taxon>
        <taxon>Ustilaginomycetes</taxon>
        <taxon>Ustilaginales</taxon>
        <taxon>Ustilaginaceae</taxon>
        <taxon>Sporisorium</taxon>
    </lineage>
</organism>
<sequence length="534" mass="59837">MGMQTLLPDAEGALIDLIHQSACSGYPLTPVSIQDHANIVSHPVPGCLESVDVRCNWMQDFLLHHPSIRSCWSCCLENARLNAASKPSIQSWYQRFADIINQFGMSLTNVFNMDKTGFMFSQGGSEHVVVPAGNLASRFRAQPGTQELATIIKCIGSSGQVLPPLVITKGCIHTVGEHRSMEGIPTLWHFLKLTNGWTSNALAIKWLENVFNPNTTLSTSSAWHLLILDSHKSHISTEFLDAVWHWQIIPFLLPLHLMHLMQPLDVSIFSLLTAPYCCIVNDIARHVDANINKAQFATFYAQAWVKVLLQFAAQKAFSDTGMTINLDPKRVLHRLPSYDLAIPRMNATLNVMLNTFCQEPDLWDANRLKRMVIQAHEEVRARNLVLEAENKLLQQQEERISRITTKAKCKDRVGDWMVLSKDKMITRKYAECELVAKKPTIAVNQRKHHQKKCQREEEEVVAPPPAAADDGNDTSEDGNEALLTSPPTPSPPPTQRFLDELDDGEPLSAITDGDDNPFGFFNTLLQPGPSRTQR</sequence>
<feature type="compositionally biased region" description="Polar residues" evidence="2">
    <location>
        <begin position="523"/>
        <end position="534"/>
    </location>
</feature>
<evidence type="ECO:0000256" key="2">
    <source>
        <dbReference type="SAM" id="MobiDB-lite"/>
    </source>
</evidence>
<proteinExistence type="predicted"/>
<evidence type="ECO:0000256" key="1">
    <source>
        <dbReference type="SAM" id="Coils"/>
    </source>
</evidence>
<dbReference type="InterPro" id="IPR050863">
    <property type="entry name" value="CenT-Element_Derived"/>
</dbReference>
<evidence type="ECO:0000313" key="4">
    <source>
        <dbReference type="EMBL" id="SJX66128.1"/>
    </source>
</evidence>
<keyword evidence="1" id="KW-0175">Coiled coil</keyword>
<dbReference type="AlphaFoldDB" id="A0A2N8UMT3"/>
<dbReference type="PANTHER" id="PTHR19303:SF74">
    <property type="entry name" value="POGO TRANSPOSABLE ELEMENT WITH KRAB DOMAIN"/>
    <property type="match status" value="1"/>
</dbReference>
<dbReference type="EMBL" id="LT795073">
    <property type="protein sequence ID" value="SJX66128.1"/>
    <property type="molecule type" value="Genomic_DNA"/>
</dbReference>
<feature type="coiled-coil region" evidence="1">
    <location>
        <begin position="376"/>
        <end position="406"/>
    </location>
</feature>
<dbReference type="GO" id="GO:0003677">
    <property type="term" value="F:DNA binding"/>
    <property type="evidence" value="ECO:0007669"/>
    <property type="project" value="TreeGrafter"/>
</dbReference>
<gene>
    <name evidence="4" type="ORF">SRS1_25061</name>
</gene>
<accession>A0A2N8UMT3</accession>
<feature type="domain" description="DDE-1" evidence="3">
    <location>
        <begin position="146"/>
        <end position="305"/>
    </location>
</feature>
<dbReference type="InterPro" id="IPR004875">
    <property type="entry name" value="DDE_SF_endonuclease_dom"/>
</dbReference>
<feature type="region of interest" description="Disordered" evidence="2">
    <location>
        <begin position="445"/>
        <end position="534"/>
    </location>
</feature>
<dbReference type="Proteomes" id="UP000239563">
    <property type="component" value="Chromosome XX"/>
</dbReference>
<reference evidence="4 5" key="1">
    <citation type="submission" date="2017-02" db="EMBL/GenBank/DDBJ databases">
        <authorList>
            <person name="Peterson S.W."/>
        </authorList>
    </citation>
    <scope>NUCLEOTIDE SEQUENCE [LARGE SCALE GENOMIC DNA]</scope>
    <source>
        <strain evidence="4 5">SRS1_H2-8</strain>
    </source>
</reference>
<protein>
    <submittedName>
        <fullName evidence="4">Related to transposase</fullName>
    </submittedName>
</protein>
<dbReference type="PANTHER" id="PTHR19303">
    <property type="entry name" value="TRANSPOSON"/>
    <property type="match status" value="1"/>
</dbReference>
<dbReference type="GO" id="GO:0005634">
    <property type="term" value="C:nucleus"/>
    <property type="evidence" value="ECO:0007669"/>
    <property type="project" value="TreeGrafter"/>
</dbReference>
<evidence type="ECO:0000313" key="5">
    <source>
        <dbReference type="Proteomes" id="UP000239563"/>
    </source>
</evidence>